<evidence type="ECO:0000313" key="2">
    <source>
        <dbReference type="EMBL" id="REI40028.1"/>
    </source>
</evidence>
<name>A0ABX9KEN5_9FUSO</name>
<evidence type="ECO:0000313" key="3">
    <source>
        <dbReference type="Proteomes" id="UP000263486"/>
    </source>
</evidence>
<dbReference type="EMBL" id="QUAJ01000026">
    <property type="protein sequence ID" value="REI40028.1"/>
    <property type="molecule type" value="Genomic_DNA"/>
</dbReference>
<sequence length="167" mass="19609">MIRKGQNLNIFFRKLLKDFREQSNLTQREVANLIGTGQASICNFENGKKGITLDLATKLLNLFEKRLFVVDSKEKIDSKRPLRVFYIENIKNKFSFENFDEFRRWLFKDFLSELITLQVDSGKVFDVIKFYERDSSGDIFHVEEPTLTEEGEDLVVISLTKNINKKN</sequence>
<dbReference type="PROSITE" id="PS50943">
    <property type="entry name" value="HTH_CROC1"/>
    <property type="match status" value="1"/>
</dbReference>
<comment type="caution">
    <text evidence="2">The sequence shown here is derived from an EMBL/GenBank/DDBJ whole genome shotgun (WGS) entry which is preliminary data.</text>
</comment>
<dbReference type="Proteomes" id="UP000263486">
    <property type="component" value="Unassembled WGS sequence"/>
</dbReference>
<dbReference type="CDD" id="cd00093">
    <property type="entry name" value="HTH_XRE"/>
    <property type="match status" value="1"/>
</dbReference>
<dbReference type="RefSeq" id="WP_114643250.1">
    <property type="nucleotide sequence ID" value="NZ_JAACIO010000024.1"/>
</dbReference>
<reference evidence="2 3" key="1">
    <citation type="submission" date="2018-08" db="EMBL/GenBank/DDBJ databases">
        <title>Draft genome sequence of Psychrilyobacter sp. strain SD5 isolated from Black Sea water.</title>
        <authorList>
            <person name="Yadav S."/>
            <person name="Villanueva L."/>
            <person name="Damste J.S.S."/>
        </authorList>
    </citation>
    <scope>NUCLEOTIDE SEQUENCE [LARGE SCALE GENOMIC DNA]</scope>
    <source>
        <strain evidence="2 3">SD5</strain>
    </source>
</reference>
<dbReference type="Gene3D" id="1.10.260.40">
    <property type="entry name" value="lambda repressor-like DNA-binding domains"/>
    <property type="match status" value="1"/>
</dbReference>
<dbReference type="SMART" id="SM00530">
    <property type="entry name" value="HTH_XRE"/>
    <property type="match status" value="1"/>
</dbReference>
<proteinExistence type="predicted"/>
<feature type="domain" description="HTH cro/C1-type" evidence="1">
    <location>
        <begin position="16"/>
        <end position="70"/>
    </location>
</feature>
<dbReference type="SUPFAM" id="SSF47413">
    <property type="entry name" value="lambda repressor-like DNA-binding domains"/>
    <property type="match status" value="1"/>
</dbReference>
<keyword evidence="3" id="KW-1185">Reference proteome</keyword>
<organism evidence="2 3">
    <name type="scientific">Psychrilyobacter piezotolerans</name>
    <dbReference type="NCBI Taxonomy" id="2293438"/>
    <lineage>
        <taxon>Bacteria</taxon>
        <taxon>Fusobacteriati</taxon>
        <taxon>Fusobacteriota</taxon>
        <taxon>Fusobacteriia</taxon>
        <taxon>Fusobacteriales</taxon>
        <taxon>Fusobacteriaceae</taxon>
        <taxon>Psychrilyobacter</taxon>
    </lineage>
</organism>
<dbReference type="InterPro" id="IPR010982">
    <property type="entry name" value="Lambda_DNA-bd_dom_sf"/>
</dbReference>
<accession>A0ABX9KEN5</accession>
<dbReference type="InterPro" id="IPR001387">
    <property type="entry name" value="Cro/C1-type_HTH"/>
</dbReference>
<dbReference type="Pfam" id="PF01381">
    <property type="entry name" value="HTH_3"/>
    <property type="match status" value="1"/>
</dbReference>
<protein>
    <submittedName>
        <fullName evidence="2">Helix-turn-helix domain-containing protein</fullName>
    </submittedName>
</protein>
<evidence type="ECO:0000259" key="1">
    <source>
        <dbReference type="PROSITE" id="PS50943"/>
    </source>
</evidence>
<gene>
    <name evidence="2" type="ORF">DYH56_12695</name>
</gene>